<proteinExistence type="predicted"/>
<dbReference type="Proteomes" id="UP000696485">
    <property type="component" value="Unassembled WGS sequence"/>
</dbReference>
<feature type="compositionally biased region" description="Basic and acidic residues" evidence="1">
    <location>
        <begin position="42"/>
        <end position="51"/>
    </location>
</feature>
<comment type="caution">
    <text evidence="2">The sequence shown here is derived from an EMBL/GenBank/DDBJ whole genome shotgun (WGS) entry which is preliminary data.</text>
</comment>
<protein>
    <submittedName>
        <fullName evidence="2">Uncharacterized protein</fullName>
    </submittedName>
</protein>
<organism evidence="2 3">
    <name type="scientific">Podila minutissima</name>
    <dbReference type="NCBI Taxonomy" id="64525"/>
    <lineage>
        <taxon>Eukaryota</taxon>
        <taxon>Fungi</taxon>
        <taxon>Fungi incertae sedis</taxon>
        <taxon>Mucoromycota</taxon>
        <taxon>Mortierellomycotina</taxon>
        <taxon>Mortierellomycetes</taxon>
        <taxon>Mortierellales</taxon>
        <taxon>Mortierellaceae</taxon>
        <taxon>Podila</taxon>
    </lineage>
</organism>
<evidence type="ECO:0000313" key="2">
    <source>
        <dbReference type="EMBL" id="KAF9324872.1"/>
    </source>
</evidence>
<feature type="compositionally biased region" description="Low complexity" evidence="1">
    <location>
        <begin position="1"/>
        <end position="26"/>
    </location>
</feature>
<keyword evidence="3" id="KW-1185">Reference proteome</keyword>
<dbReference type="AlphaFoldDB" id="A0A9P5SBR2"/>
<evidence type="ECO:0000313" key="3">
    <source>
        <dbReference type="Proteomes" id="UP000696485"/>
    </source>
</evidence>
<name>A0A9P5SBR2_9FUNG</name>
<dbReference type="EMBL" id="JAAAUY010001015">
    <property type="protein sequence ID" value="KAF9324872.1"/>
    <property type="molecule type" value="Genomic_DNA"/>
</dbReference>
<accession>A0A9P5SBR2</accession>
<evidence type="ECO:0000256" key="1">
    <source>
        <dbReference type="SAM" id="MobiDB-lite"/>
    </source>
</evidence>
<reference evidence="2" key="1">
    <citation type="journal article" date="2020" name="Fungal Divers.">
        <title>Resolving the Mortierellaceae phylogeny through synthesis of multi-gene phylogenetics and phylogenomics.</title>
        <authorList>
            <person name="Vandepol N."/>
            <person name="Liber J."/>
            <person name="Desiro A."/>
            <person name="Na H."/>
            <person name="Kennedy M."/>
            <person name="Barry K."/>
            <person name="Grigoriev I.V."/>
            <person name="Miller A.N."/>
            <person name="O'Donnell K."/>
            <person name="Stajich J.E."/>
            <person name="Bonito G."/>
        </authorList>
    </citation>
    <scope>NUCLEOTIDE SEQUENCE</scope>
    <source>
        <strain evidence="2">NVP1</strain>
    </source>
</reference>
<feature type="region of interest" description="Disordered" evidence="1">
    <location>
        <begin position="1"/>
        <end position="51"/>
    </location>
</feature>
<gene>
    <name evidence="2" type="ORF">BG006_000157</name>
</gene>
<sequence length="73" mass="7556">MTVPVTTSSSPSQGPATTSSSTPATAVNGHQEPVDLPASTESDDHPEIDDFVKGFYDGGGFSDVDNRVWVTSA</sequence>